<dbReference type="PROSITE" id="PS50213">
    <property type="entry name" value="FAS1"/>
    <property type="match status" value="1"/>
</dbReference>
<keyword evidence="2" id="KW-1185">Reference proteome</keyword>
<dbReference type="Gene3D" id="2.30.180.10">
    <property type="entry name" value="FAS1 domain"/>
    <property type="match status" value="2"/>
</dbReference>
<accession>A0A433WI19</accession>
<comment type="caution">
    <text evidence="1">The sequence shown here is derived from an EMBL/GenBank/DDBJ whole genome shotgun (WGS) entry which is preliminary data.</text>
</comment>
<gene>
    <name evidence="1" type="ORF">ECE50_003600</name>
</gene>
<dbReference type="InterPro" id="IPR000782">
    <property type="entry name" value="FAS1_domain"/>
</dbReference>
<dbReference type="SUPFAM" id="SSF82153">
    <property type="entry name" value="FAS1 domain"/>
    <property type="match status" value="2"/>
</dbReference>
<evidence type="ECO:0000313" key="2">
    <source>
        <dbReference type="Proteomes" id="UP000281028"/>
    </source>
</evidence>
<dbReference type="OrthoDB" id="624512at2"/>
<sequence length="432" mass="48032">MYFKLNINIKAITVCLAAMVLAAGCIKSSDSPLLPAPMPEYNQASLKQAITSMDTLNLFYQAIDKAGYSSQLAGNDVYTVFAPGNTAMQAAGLNAEKIRQLTPDSLRKLVGYHMLAGAYDDYSLRGLLLTSFVPTLREDTVLIPQQQFYVKKSWLSIQQSDQLYLNSCAVGGKIRPLACANGFIYPIGSVVNFAPVDESRTMWEVIENDPELSMYRDAVLLLDSIKQTDVYFEGTVFGSILTPPLDYPLLSERKTNPDNGTVNPRSTPAVFAPTNKAFHDAGFHSLDDLRALAYRYPFGVTGWANEDYTEVMITFRFSSLDTLLARNILVSGNGDAARYPLRILYSDLVKGTVNNGIFNRMTRVEGQSGSTYIRYPFDLQFSAANGVAYMQWRSNGDKIIIPKDDNPLKPVNNFNVDNGVIYKVDKLFYPFN</sequence>
<organism evidence="1 2">
    <name type="scientific">Chitinophaga solisilvae</name>
    <dbReference type="NCBI Taxonomy" id="1233460"/>
    <lineage>
        <taxon>Bacteria</taxon>
        <taxon>Pseudomonadati</taxon>
        <taxon>Bacteroidota</taxon>
        <taxon>Chitinophagia</taxon>
        <taxon>Chitinophagales</taxon>
        <taxon>Chitinophagaceae</taxon>
        <taxon>Chitinophaga</taxon>
    </lineage>
</organism>
<dbReference type="GO" id="GO:0005615">
    <property type="term" value="C:extracellular space"/>
    <property type="evidence" value="ECO:0007669"/>
    <property type="project" value="TreeGrafter"/>
</dbReference>
<protein>
    <submittedName>
        <fullName evidence="1">Uncharacterized protein</fullName>
    </submittedName>
</protein>
<dbReference type="Proteomes" id="UP000281028">
    <property type="component" value="Unassembled WGS sequence"/>
</dbReference>
<evidence type="ECO:0000313" key="1">
    <source>
        <dbReference type="EMBL" id="NSL85901.1"/>
    </source>
</evidence>
<reference evidence="1" key="1">
    <citation type="submission" date="2020-05" db="EMBL/GenBank/DDBJ databases">
        <title>Chitinophaga laudate sp. nov., isolated from a tropical peat swamp.</title>
        <authorList>
            <person name="Goh C.B.S."/>
            <person name="Lee M.S."/>
            <person name="Parimannan S."/>
            <person name="Pasbakhsh P."/>
            <person name="Yule C.M."/>
            <person name="Rajandas H."/>
            <person name="Loke S."/>
            <person name="Croft L."/>
            <person name="Tan J.B.L."/>
        </authorList>
    </citation>
    <scope>NUCLEOTIDE SEQUENCE</scope>
    <source>
        <strain evidence="1">Mgbs1</strain>
    </source>
</reference>
<dbReference type="PANTHER" id="PTHR10900">
    <property type="entry name" value="PERIOSTIN-RELATED"/>
    <property type="match status" value="1"/>
</dbReference>
<dbReference type="Pfam" id="PF02469">
    <property type="entry name" value="Fasciclin"/>
    <property type="match status" value="1"/>
</dbReference>
<dbReference type="EMBL" id="RIAR02000001">
    <property type="protein sequence ID" value="NSL85901.1"/>
    <property type="molecule type" value="Genomic_DNA"/>
</dbReference>
<proteinExistence type="predicted"/>
<dbReference type="AlphaFoldDB" id="A0A433WI19"/>
<dbReference type="PANTHER" id="PTHR10900:SF77">
    <property type="entry name" value="FI19380P1"/>
    <property type="match status" value="1"/>
</dbReference>
<name>A0A433WI19_9BACT</name>
<dbReference type="InterPro" id="IPR036378">
    <property type="entry name" value="FAS1_dom_sf"/>
</dbReference>
<dbReference type="PROSITE" id="PS51257">
    <property type="entry name" value="PROKAR_LIPOPROTEIN"/>
    <property type="match status" value="1"/>
</dbReference>
<dbReference type="InterPro" id="IPR050904">
    <property type="entry name" value="Adhesion/Biosynth-related"/>
</dbReference>